<evidence type="ECO:0000313" key="2">
    <source>
        <dbReference type="EMBL" id="KIK12623.1"/>
    </source>
</evidence>
<dbReference type="Proteomes" id="UP000054018">
    <property type="component" value="Unassembled WGS sequence"/>
</dbReference>
<sequence>MLPDHREYVFVDTPGFNGAVRPATDVLHTITDWLAEKYKEGTLLTGVIFTHDVTNRQTHGSLYDILCCLCGDKAASRVRLVTTMWDKVEDFGLAETTVSRMEKCIWKPLLDAGARHMRFENSKQSAWDIVQDLRMEREPLLLQQELVDARKHLYETFAGHALYLQFQKLTREEVQPNRQFWRFAGRRQVRRPVEQFQAECKHIEKQLQKARKERRRLQMQHHPYWRRWSCLLFNPNPSIPEVTENDFVIL</sequence>
<proteinExistence type="predicted"/>
<gene>
    <name evidence="2" type="ORF">PISMIDRAFT_120524</name>
</gene>
<dbReference type="InterPro" id="IPR027417">
    <property type="entry name" value="P-loop_NTPase"/>
</dbReference>
<evidence type="ECO:0008006" key="4">
    <source>
        <dbReference type="Google" id="ProtNLM"/>
    </source>
</evidence>
<dbReference type="STRING" id="765257.A0A0C9YXH4"/>
<dbReference type="Gene3D" id="3.40.50.300">
    <property type="entry name" value="P-loop containing nucleotide triphosphate hydrolases"/>
    <property type="match status" value="1"/>
</dbReference>
<dbReference type="HOGENOM" id="CLU_018003_0_0_1"/>
<evidence type="ECO:0000313" key="3">
    <source>
        <dbReference type="Proteomes" id="UP000054018"/>
    </source>
</evidence>
<dbReference type="OrthoDB" id="2664881at2759"/>
<protein>
    <recommendedName>
        <fullName evidence="4">G domain-containing protein</fullName>
    </recommendedName>
</protein>
<name>A0A0C9YXH4_9AGAM</name>
<reference evidence="2 3" key="1">
    <citation type="submission" date="2014-04" db="EMBL/GenBank/DDBJ databases">
        <authorList>
            <consortium name="DOE Joint Genome Institute"/>
            <person name="Kuo A."/>
            <person name="Kohler A."/>
            <person name="Costa M.D."/>
            <person name="Nagy L.G."/>
            <person name="Floudas D."/>
            <person name="Copeland A."/>
            <person name="Barry K.W."/>
            <person name="Cichocki N."/>
            <person name="Veneault-Fourrey C."/>
            <person name="LaButti K."/>
            <person name="Lindquist E.A."/>
            <person name="Lipzen A."/>
            <person name="Lundell T."/>
            <person name="Morin E."/>
            <person name="Murat C."/>
            <person name="Sun H."/>
            <person name="Tunlid A."/>
            <person name="Henrissat B."/>
            <person name="Grigoriev I.V."/>
            <person name="Hibbett D.S."/>
            <person name="Martin F."/>
            <person name="Nordberg H.P."/>
            <person name="Cantor M.N."/>
            <person name="Hua S.X."/>
        </authorList>
    </citation>
    <scope>NUCLEOTIDE SEQUENCE [LARGE SCALE GENOMIC DNA]</scope>
    <source>
        <strain evidence="2 3">441</strain>
    </source>
</reference>
<reference evidence="3" key="2">
    <citation type="submission" date="2015-01" db="EMBL/GenBank/DDBJ databases">
        <title>Evolutionary Origins and Diversification of the Mycorrhizal Mutualists.</title>
        <authorList>
            <consortium name="DOE Joint Genome Institute"/>
            <consortium name="Mycorrhizal Genomics Consortium"/>
            <person name="Kohler A."/>
            <person name="Kuo A."/>
            <person name="Nagy L.G."/>
            <person name="Floudas D."/>
            <person name="Copeland A."/>
            <person name="Barry K.W."/>
            <person name="Cichocki N."/>
            <person name="Veneault-Fourrey C."/>
            <person name="LaButti K."/>
            <person name="Lindquist E.A."/>
            <person name="Lipzen A."/>
            <person name="Lundell T."/>
            <person name="Morin E."/>
            <person name="Murat C."/>
            <person name="Riley R."/>
            <person name="Ohm R."/>
            <person name="Sun H."/>
            <person name="Tunlid A."/>
            <person name="Henrissat B."/>
            <person name="Grigoriev I.V."/>
            <person name="Hibbett D.S."/>
            <person name="Martin F."/>
        </authorList>
    </citation>
    <scope>NUCLEOTIDE SEQUENCE [LARGE SCALE GENOMIC DNA]</scope>
    <source>
        <strain evidence="3">441</strain>
    </source>
</reference>
<dbReference type="EMBL" id="KN834064">
    <property type="protein sequence ID" value="KIK12623.1"/>
    <property type="molecule type" value="Genomic_DNA"/>
</dbReference>
<dbReference type="SUPFAM" id="SSF52540">
    <property type="entry name" value="P-loop containing nucleoside triphosphate hydrolases"/>
    <property type="match status" value="1"/>
</dbReference>
<keyword evidence="3" id="KW-1185">Reference proteome</keyword>
<organism evidence="2 3">
    <name type="scientific">Pisolithus microcarpus 441</name>
    <dbReference type="NCBI Taxonomy" id="765257"/>
    <lineage>
        <taxon>Eukaryota</taxon>
        <taxon>Fungi</taxon>
        <taxon>Dikarya</taxon>
        <taxon>Basidiomycota</taxon>
        <taxon>Agaricomycotina</taxon>
        <taxon>Agaricomycetes</taxon>
        <taxon>Agaricomycetidae</taxon>
        <taxon>Boletales</taxon>
        <taxon>Sclerodermatineae</taxon>
        <taxon>Pisolithaceae</taxon>
        <taxon>Pisolithus</taxon>
    </lineage>
</organism>
<dbReference type="AlphaFoldDB" id="A0A0C9YXH4"/>
<keyword evidence="1" id="KW-0175">Coiled coil</keyword>
<feature type="coiled-coil region" evidence="1">
    <location>
        <begin position="193"/>
        <end position="220"/>
    </location>
</feature>
<evidence type="ECO:0000256" key="1">
    <source>
        <dbReference type="SAM" id="Coils"/>
    </source>
</evidence>
<accession>A0A0C9YXH4</accession>